<dbReference type="Pfam" id="PF07412">
    <property type="entry name" value="Geminin"/>
    <property type="match status" value="1"/>
</dbReference>
<accession>A0A5E4LY91</accession>
<evidence type="ECO:0000313" key="2">
    <source>
        <dbReference type="EMBL" id="VVC24146.1"/>
    </source>
</evidence>
<feature type="compositionally biased region" description="Polar residues" evidence="1">
    <location>
        <begin position="182"/>
        <end position="192"/>
    </location>
</feature>
<dbReference type="AlphaFoldDB" id="A0A5E4LY91"/>
<gene>
    <name evidence="2" type="ORF">CINCED_3A013107</name>
</gene>
<proteinExistence type="predicted"/>
<dbReference type="Proteomes" id="UP000325440">
    <property type="component" value="Unassembled WGS sequence"/>
</dbReference>
<dbReference type="SUPFAM" id="SSF111469">
    <property type="entry name" value="Geminin coiled-coil domain"/>
    <property type="match status" value="1"/>
</dbReference>
<organism evidence="2 3">
    <name type="scientific">Cinara cedri</name>
    <dbReference type="NCBI Taxonomy" id="506608"/>
    <lineage>
        <taxon>Eukaryota</taxon>
        <taxon>Metazoa</taxon>
        <taxon>Ecdysozoa</taxon>
        <taxon>Arthropoda</taxon>
        <taxon>Hexapoda</taxon>
        <taxon>Insecta</taxon>
        <taxon>Pterygota</taxon>
        <taxon>Neoptera</taxon>
        <taxon>Paraneoptera</taxon>
        <taxon>Hemiptera</taxon>
        <taxon>Sternorrhyncha</taxon>
        <taxon>Aphidomorpha</taxon>
        <taxon>Aphidoidea</taxon>
        <taxon>Aphididae</taxon>
        <taxon>Lachninae</taxon>
        <taxon>Cinara</taxon>
    </lineage>
</organism>
<dbReference type="InterPro" id="IPR022786">
    <property type="entry name" value="Geminin/Multicilin"/>
</dbReference>
<dbReference type="EMBL" id="CABPRJ010000001">
    <property type="protein sequence ID" value="VVC24146.1"/>
    <property type="molecule type" value="Genomic_DNA"/>
</dbReference>
<feature type="region of interest" description="Disordered" evidence="1">
    <location>
        <begin position="148"/>
        <end position="192"/>
    </location>
</feature>
<keyword evidence="3" id="KW-1185">Reference proteome</keyword>
<name>A0A5E4LY91_9HEMI</name>
<sequence length="192" mass="21544">MVKNDKSYKKRMRKFLQNLQPSNGGKENLIGAGRNLQDNMDNVKPVQINEVEVKPKEKTHNSSPAKGKSSLYRKLILEDLTSTAGPSEKTWEVIAEHRRKALAKAIEENQQLFALVIDLKEENTCCNTLLENSTDLVKTLTGMINENDFQSNDTSSDDIEDSNLSTPGSSDEKHVHKRIKLSKSTNECPDSN</sequence>
<evidence type="ECO:0000256" key="1">
    <source>
        <dbReference type="SAM" id="MobiDB-lite"/>
    </source>
</evidence>
<reference evidence="2 3" key="1">
    <citation type="submission" date="2019-08" db="EMBL/GenBank/DDBJ databases">
        <authorList>
            <person name="Alioto T."/>
            <person name="Alioto T."/>
            <person name="Gomez Garrido J."/>
        </authorList>
    </citation>
    <scope>NUCLEOTIDE SEQUENCE [LARGE SCALE GENOMIC DNA]</scope>
</reference>
<evidence type="ECO:0000313" key="3">
    <source>
        <dbReference type="Proteomes" id="UP000325440"/>
    </source>
</evidence>
<dbReference type="Gene3D" id="1.20.5.1180">
    <property type="entry name" value="Geminin coiled-coil domain"/>
    <property type="match status" value="1"/>
</dbReference>
<dbReference type="OrthoDB" id="10043826at2759"/>
<dbReference type="GO" id="GO:0006275">
    <property type="term" value="P:regulation of DNA replication"/>
    <property type="evidence" value="ECO:0007669"/>
    <property type="project" value="InterPro"/>
</dbReference>
<protein>
    <submittedName>
        <fullName evidence="2">Geminin/Multicilin</fullName>
    </submittedName>
</protein>